<evidence type="ECO:0000256" key="7">
    <source>
        <dbReference type="ARBA" id="ARBA00038171"/>
    </source>
</evidence>
<dbReference type="Pfam" id="PF00403">
    <property type="entry name" value="HMA"/>
    <property type="match status" value="1"/>
</dbReference>
<dbReference type="Gene3D" id="3.30.70.100">
    <property type="match status" value="1"/>
</dbReference>
<dbReference type="GO" id="GO:0005829">
    <property type="term" value="C:cytosol"/>
    <property type="evidence" value="ECO:0007669"/>
    <property type="project" value="TreeGrafter"/>
</dbReference>
<dbReference type="PROSITE" id="PS50846">
    <property type="entry name" value="HMA_2"/>
    <property type="match status" value="1"/>
</dbReference>
<evidence type="ECO:0000259" key="8">
    <source>
        <dbReference type="PROSITE" id="PS50846"/>
    </source>
</evidence>
<dbReference type="InterPro" id="IPR006121">
    <property type="entry name" value="HMA_dom"/>
</dbReference>
<keyword evidence="1" id="KW-0813">Transport</keyword>
<dbReference type="SUPFAM" id="SSF55008">
    <property type="entry name" value="HMA, heavy metal-associated domain"/>
    <property type="match status" value="1"/>
</dbReference>
<dbReference type="GO" id="GO:0016531">
    <property type="term" value="F:copper chaperone activity"/>
    <property type="evidence" value="ECO:0007669"/>
    <property type="project" value="TreeGrafter"/>
</dbReference>
<dbReference type="EMBL" id="JAPZBR010000006">
    <property type="protein sequence ID" value="KAJ5350278.1"/>
    <property type="molecule type" value="Genomic_DNA"/>
</dbReference>
<keyword evidence="4" id="KW-0186">Copper</keyword>
<evidence type="ECO:0000256" key="2">
    <source>
        <dbReference type="ARBA" id="ARBA00022723"/>
    </source>
</evidence>
<organism evidence="9 10">
    <name type="scientific">Penicillium brevicompactum</name>
    <dbReference type="NCBI Taxonomy" id="5074"/>
    <lineage>
        <taxon>Eukaryota</taxon>
        <taxon>Fungi</taxon>
        <taxon>Dikarya</taxon>
        <taxon>Ascomycota</taxon>
        <taxon>Pezizomycotina</taxon>
        <taxon>Eurotiomycetes</taxon>
        <taxon>Eurotiomycetidae</taxon>
        <taxon>Eurotiales</taxon>
        <taxon>Aspergillaceae</taxon>
        <taxon>Penicillium</taxon>
    </lineage>
</organism>
<evidence type="ECO:0000256" key="1">
    <source>
        <dbReference type="ARBA" id="ARBA00022448"/>
    </source>
</evidence>
<dbReference type="InterPro" id="IPR017969">
    <property type="entry name" value="Heavy-metal-associated_CS"/>
</dbReference>
<dbReference type="PANTHER" id="PTHR46365:SF1">
    <property type="entry name" value="COPPER TRANSPORT PROTEIN ATOX1"/>
    <property type="match status" value="1"/>
</dbReference>
<dbReference type="PROSITE" id="PS01047">
    <property type="entry name" value="HMA_1"/>
    <property type="match status" value="1"/>
</dbReference>
<feature type="domain" description="HMA" evidence="8">
    <location>
        <begin position="3"/>
        <end position="68"/>
    </location>
</feature>
<gene>
    <name evidence="9" type="ORF">N7541_008005</name>
</gene>
<evidence type="ECO:0000256" key="4">
    <source>
        <dbReference type="ARBA" id="ARBA00023008"/>
    </source>
</evidence>
<evidence type="ECO:0000313" key="10">
    <source>
        <dbReference type="Proteomes" id="UP001148299"/>
    </source>
</evidence>
<keyword evidence="3" id="KW-0187">Copper transport</keyword>
<dbReference type="GO" id="GO:0006825">
    <property type="term" value="P:copper ion transport"/>
    <property type="evidence" value="ECO:0007669"/>
    <property type="project" value="UniProtKB-KW"/>
</dbReference>
<comment type="caution">
    <text evidence="9">The sequence shown here is derived from an EMBL/GenBank/DDBJ whole genome shotgun (WGS) entry which is preliminary data.</text>
</comment>
<proteinExistence type="inferred from homology"/>
<evidence type="ECO:0000256" key="3">
    <source>
        <dbReference type="ARBA" id="ARBA00022796"/>
    </source>
</evidence>
<keyword evidence="5" id="KW-0406">Ion transport</keyword>
<protein>
    <recommendedName>
        <fullName evidence="8">HMA domain-containing protein</fullName>
    </recommendedName>
</protein>
<dbReference type="CDD" id="cd00371">
    <property type="entry name" value="HMA"/>
    <property type="match status" value="1"/>
</dbReference>
<dbReference type="AlphaFoldDB" id="A0A9W9R3V4"/>
<reference evidence="9" key="1">
    <citation type="submission" date="2022-12" db="EMBL/GenBank/DDBJ databases">
        <authorList>
            <person name="Petersen C."/>
        </authorList>
    </citation>
    <scope>NUCLEOTIDE SEQUENCE</scope>
    <source>
        <strain evidence="9">IBT 35675</strain>
    </source>
</reference>
<dbReference type="PANTHER" id="PTHR46365">
    <property type="entry name" value="COPPER TRANSPORT PROTEIN ATOX1"/>
    <property type="match status" value="1"/>
</dbReference>
<comment type="similarity">
    <text evidence="7">Belongs to the ATX1 family.</text>
</comment>
<evidence type="ECO:0000256" key="5">
    <source>
        <dbReference type="ARBA" id="ARBA00023065"/>
    </source>
</evidence>
<evidence type="ECO:0000256" key="6">
    <source>
        <dbReference type="ARBA" id="ARBA00023186"/>
    </source>
</evidence>
<keyword evidence="2" id="KW-0479">Metal-binding</keyword>
<dbReference type="Proteomes" id="UP001148299">
    <property type="component" value="Unassembled WGS sequence"/>
</dbReference>
<dbReference type="InterPro" id="IPR036163">
    <property type="entry name" value="HMA_dom_sf"/>
</dbReference>
<keyword evidence="6" id="KW-0143">Chaperone</keyword>
<dbReference type="OrthoDB" id="689350at2759"/>
<keyword evidence="10" id="KW-1185">Reference proteome</keyword>
<sequence length="79" mass="8464">MSDHQYEFSVQMGCGGCSNTIRGALQSLPGLKSLAISLEEQSVVVVAEPSLSYEAILEAIKEKGKKVRRGQVDGVSRPV</sequence>
<name>A0A9W9R3V4_PENBR</name>
<accession>A0A9W9R3V4</accession>
<dbReference type="InterPro" id="IPR051881">
    <property type="entry name" value="Copper_transport_ATOX1-like"/>
</dbReference>
<reference evidence="9" key="2">
    <citation type="journal article" date="2023" name="IMA Fungus">
        <title>Comparative genomic study of the Penicillium genus elucidates a diverse pangenome and 15 lateral gene transfer events.</title>
        <authorList>
            <person name="Petersen C."/>
            <person name="Sorensen T."/>
            <person name="Nielsen M.R."/>
            <person name="Sondergaard T.E."/>
            <person name="Sorensen J.L."/>
            <person name="Fitzpatrick D.A."/>
            <person name="Frisvad J.C."/>
            <person name="Nielsen K.L."/>
        </authorList>
    </citation>
    <scope>NUCLEOTIDE SEQUENCE</scope>
    <source>
        <strain evidence="9">IBT 35675</strain>
    </source>
</reference>
<dbReference type="GO" id="GO:0046872">
    <property type="term" value="F:metal ion binding"/>
    <property type="evidence" value="ECO:0007669"/>
    <property type="project" value="UniProtKB-KW"/>
</dbReference>
<evidence type="ECO:0000313" key="9">
    <source>
        <dbReference type="EMBL" id="KAJ5350278.1"/>
    </source>
</evidence>